<evidence type="ECO:0000313" key="1">
    <source>
        <dbReference type="EMBL" id="ASJ09374.1"/>
    </source>
</evidence>
<gene>
    <name evidence="1" type="ORF">A3L11_09080</name>
</gene>
<dbReference type="EMBL" id="CP015103">
    <property type="protein sequence ID" value="ASJ09374.1"/>
    <property type="molecule type" value="Genomic_DNA"/>
</dbReference>
<dbReference type="AlphaFoldDB" id="A0A2Z2MRJ2"/>
<keyword evidence="2" id="KW-1185">Reference proteome</keyword>
<dbReference type="OrthoDB" id="88304at2157"/>
<evidence type="ECO:0000313" key="2">
    <source>
        <dbReference type="Proteomes" id="UP000250125"/>
    </source>
</evidence>
<dbReference type="KEGG" id="tsl:A3L11_09080"/>
<name>A0A2Z2MRJ2_9EURY</name>
<organism evidence="1 2">
    <name type="scientific">Thermococcus siculi</name>
    <dbReference type="NCBI Taxonomy" id="72803"/>
    <lineage>
        <taxon>Archaea</taxon>
        <taxon>Methanobacteriati</taxon>
        <taxon>Methanobacteriota</taxon>
        <taxon>Thermococci</taxon>
        <taxon>Thermococcales</taxon>
        <taxon>Thermococcaceae</taxon>
        <taxon>Thermococcus</taxon>
    </lineage>
</organism>
<dbReference type="GeneID" id="33318387"/>
<sequence length="315" mass="36031">MRHSRSLKIGAVLLVFFVICMNSEIALATKSPIDEPTKGTEKYLDQVFKEYYELKVRGNESQARQLLESYGFKHLAHEEFPVKTVPGTPVQPMGGDQDDLHLSIDWNVYNDNGVAKLFVTYQWTWDHIEEFEGSPDKVSIAIPVGYWDGPTNSYPYYWLLEVSDRPYFISTVGVKSYEVHCESGYDDLAENSNKLLHICRIYAEVYDHYNVGFITIGFNRINPEYYDYWIKTGFVYVHTWDSGPVVEYPLELGGLLISSPTGTIAYGAIAYAVNQYVIDKYLKGGWSKEYTTEILLMDGTGDLPPGALSIRNWRR</sequence>
<proteinExistence type="predicted"/>
<dbReference type="Proteomes" id="UP000250125">
    <property type="component" value="Chromosome"/>
</dbReference>
<accession>A0A2Z2MRJ2</accession>
<reference evidence="1 2" key="1">
    <citation type="submission" date="2016-04" db="EMBL/GenBank/DDBJ databases">
        <title>Complete genome sequence of Thermococcus siculi type strain RG-20.</title>
        <authorList>
            <person name="Oger P.M."/>
        </authorList>
    </citation>
    <scope>NUCLEOTIDE SEQUENCE [LARGE SCALE GENOMIC DNA]</scope>
    <source>
        <strain evidence="1 2">RG-20</strain>
    </source>
</reference>
<dbReference type="RefSeq" id="WP_088856603.1">
    <property type="nucleotide sequence ID" value="NZ_CP015103.1"/>
</dbReference>
<protein>
    <submittedName>
        <fullName evidence="1">Uncharacterized protein</fullName>
    </submittedName>
</protein>